<accession>A0AAE9EW79</accession>
<keyword evidence="4" id="KW-1185">Reference proteome</keyword>
<evidence type="ECO:0000313" key="4">
    <source>
        <dbReference type="Proteomes" id="UP000829354"/>
    </source>
</evidence>
<proteinExistence type="predicted"/>
<sequence>MSHNYESATTSSHTSSTTKKIANAIAELVSRRSSPSIRRKTEADVLNNSARGRKVSAPGNLQHALVPCIDVVVATGALASSSVENISASTSRDSESARQAPRDISGSLYSDLTASSSTVSAASAPDFIAELKKEKAEQTKENNVEKVLVPEEKKETDLDLGRNLLNKKEQGPPSTIKESSESSQTIDDNDSEKAQKQDIVRVTQTLLDAISCKDFDTYTRLCDTSMTCFEPEALGNLIEGIEFHRFYFDGNRKNQVHTTMLNPNVHIIGEDAACVAYVKLTQFLDRNGEAHTRQSQESRVWSKKQGRWVCVHVHRSTQPSTNTTVSEF</sequence>
<dbReference type="GO" id="GO:0004683">
    <property type="term" value="F:calcium/calmodulin-dependent protein kinase activity"/>
    <property type="evidence" value="ECO:0007669"/>
    <property type="project" value="InterPro"/>
</dbReference>
<reference evidence="3 4" key="1">
    <citation type="submission" date="2022-04" db="EMBL/GenBank/DDBJ databases">
        <title>Chromosome-level reference genomes for two strains of Caenorhabditis briggsae: an improved platform for comparative genomics.</title>
        <authorList>
            <person name="Stevens L."/>
            <person name="Andersen E."/>
        </authorList>
    </citation>
    <scope>NUCLEOTIDE SEQUENCE [LARGE SCALE GENOMIC DNA]</scope>
    <source>
        <strain evidence="3">VX34</strain>
        <tissue evidence="3">Whole-organism</tissue>
    </source>
</reference>
<dbReference type="AlphaFoldDB" id="A0AAE9EW79"/>
<dbReference type="Gene3D" id="3.10.450.50">
    <property type="match status" value="1"/>
</dbReference>
<dbReference type="GO" id="GO:0005516">
    <property type="term" value="F:calmodulin binding"/>
    <property type="evidence" value="ECO:0007669"/>
    <property type="project" value="InterPro"/>
</dbReference>
<dbReference type="FunFam" id="3.10.450.50:FF:000037">
    <property type="entry name" value="Calcium/calmodulin-dependent protein kinase type II"/>
    <property type="match status" value="1"/>
</dbReference>
<dbReference type="SUPFAM" id="SSF54427">
    <property type="entry name" value="NTF2-like"/>
    <property type="match status" value="1"/>
</dbReference>
<organism evidence="3 4">
    <name type="scientific">Caenorhabditis briggsae</name>
    <dbReference type="NCBI Taxonomy" id="6238"/>
    <lineage>
        <taxon>Eukaryota</taxon>
        <taxon>Metazoa</taxon>
        <taxon>Ecdysozoa</taxon>
        <taxon>Nematoda</taxon>
        <taxon>Chromadorea</taxon>
        <taxon>Rhabditida</taxon>
        <taxon>Rhabditina</taxon>
        <taxon>Rhabditomorpha</taxon>
        <taxon>Rhabditoidea</taxon>
        <taxon>Rhabditidae</taxon>
        <taxon>Peloderinae</taxon>
        <taxon>Caenorhabditis</taxon>
    </lineage>
</organism>
<feature type="compositionally biased region" description="Basic and acidic residues" evidence="1">
    <location>
        <begin position="135"/>
        <end position="170"/>
    </location>
</feature>
<name>A0AAE9EW79_CAEBR</name>
<dbReference type="InterPro" id="IPR032710">
    <property type="entry name" value="NTF2-like_dom_sf"/>
</dbReference>
<dbReference type="EMBL" id="CP092623">
    <property type="protein sequence ID" value="UMM30123.1"/>
    <property type="molecule type" value="Genomic_DNA"/>
</dbReference>
<feature type="domain" description="Calcium/calmodulin-dependent protein kinase II association-domain" evidence="2">
    <location>
        <begin position="195"/>
        <end position="319"/>
    </location>
</feature>
<evidence type="ECO:0000256" key="1">
    <source>
        <dbReference type="SAM" id="MobiDB-lite"/>
    </source>
</evidence>
<evidence type="ECO:0000313" key="3">
    <source>
        <dbReference type="EMBL" id="UMM30123.1"/>
    </source>
</evidence>
<feature type="compositionally biased region" description="Polar residues" evidence="1">
    <location>
        <begin position="172"/>
        <end position="186"/>
    </location>
</feature>
<dbReference type="Pfam" id="PF08332">
    <property type="entry name" value="CaMKII_AD"/>
    <property type="match status" value="1"/>
</dbReference>
<dbReference type="InterPro" id="IPR013543">
    <property type="entry name" value="Ca/CaM-dep_prot_kinase-assoc"/>
</dbReference>
<feature type="region of interest" description="Disordered" evidence="1">
    <location>
        <begin position="83"/>
        <end position="103"/>
    </location>
</feature>
<evidence type="ECO:0000259" key="2">
    <source>
        <dbReference type="Pfam" id="PF08332"/>
    </source>
</evidence>
<gene>
    <name evidence="3" type="ORF">L5515_012137</name>
</gene>
<protein>
    <recommendedName>
        <fullName evidence="2">Calcium/calmodulin-dependent protein kinase II association-domain domain-containing protein</fullName>
    </recommendedName>
</protein>
<dbReference type="Proteomes" id="UP000829354">
    <property type="component" value="Chromosome IV"/>
</dbReference>
<feature type="region of interest" description="Disordered" evidence="1">
    <location>
        <begin position="135"/>
        <end position="195"/>
    </location>
</feature>